<feature type="transmembrane region" description="Helical" evidence="1">
    <location>
        <begin position="158"/>
        <end position="179"/>
    </location>
</feature>
<evidence type="ECO:0000256" key="1">
    <source>
        <dbReference type="SAM" id="Phobius"/>
    </source>
</evidence>
<feature type="transmembrane region" description="Helical" evidence="1">
    <location>
        <begin position="6"/>
        <end position="29"/>
    </location>
</feature>
<keyword evidence="1" id="KW-0472">Membrane</keyword>
<proteinExistence type="predicted"/>
<feature type="transmembrane region" description="Helical" evidence="1">
    <location>
        <begin position="92"/>
        <end position="112"/>
    </location>
</feature>
<sequence>MCLAVYVVASSASTFFLTLDRCLALRFAFRYDSIIRRYFTPLSIIILIALTLICVGSIVFEIPLDLDKVQLCQGFNCVCTKYRNINVAYLKLLFALLNTILMFYLLSTLRAIPSIKQNDRLVKVAIILEVVLNGIPTLCSYVFIFMTGQAPANYVGEFSVLLFTLSIAVCSMYYSNILLRKPNKSILVRNADLSQVRTVNASSPSVR</sequence>
<dbReference type="EMBL" id="JAKKPZ010000005">
    <property type="protein sequence ID" value="KAI1721005.1"/>
    <property type="molecule type" value="Genomic_DNA"/>
</dbReference>
<protein>
    <submittedName>
        <fullName evidence="2">Uncharacterized protein</fullName>
    </submittedName>
</protein>
<feature type="transmembrane region" description="Helical" evidence="1">
    <location>
        <begin position="124"/>
        <end position="146"/>
    </location>
</feature>
<name>A0AAD4NDZ1_9BILA</name>
<evidence type="ECO:0000313" key="2">
    <source>
        <dbReference type="EMBL" id="KAI1721005.1"/>
    </source>
</evidence>
<keyword evidence="1" id="KW-0812">Transmembrane</keyword>
<comment type="caution">
    <text evidence="2">The sequence shown here is derived from an EMBL/GenBank/DDBJ whole genome shotgun (WGS) entry which is preliminary data.</text>
</comment>
<evidence type="ECO:0000313" key="3">
    <source>
        <dbReference type="Proteomes" id="UP001201812"/>
    </source>
</evidence>
<keyword evidence="3" id="KW-1185">Reference proteome</keyword>
<gene>
    <name evidence="2" type="ORF">DdX_05257</name>
</gene>
<organism evidence="2 3">
    <name type="scientific">Ditylenchus destructor</name>
    <dbReference type="NCBI Taxonomy" id="166010"/>
    <lineage>
        <taxon>Eukaryota</taxon>
        <taxon>Metazoa</taxon>
        <taxon>Ecdysozoa</taxon>
        <taxon>Nematoda</taxon>
        <taxon>Chromadorea</taxon>
        <taxon>Rhabditida</taxon>
        <taxon>Tylenchina</taxon>
        <taxon>Tylenchomorpha</taxon>
        <taxon>Sphaerularioidea</taxon>
        <taxon>Anguinidae</taxon>
        <taxon>Anguininae</taxon>
        <taxon>Ditylenchus</taxon>
    </lineage>
</organism>
<dbReference type="Proteomes" id="UP001201812">
    <property type="component" value="Unassembled WGS sequence"/>
</dbReference>
<reference evidence="2" key="1">
    <citation type="submission" date="2022-01" db="EMBL/GenBank/DDBJ databases">
        <title>Genome Sequence Resource for Two Populations of Ditylenchus destructor, the Migratory Endoparasitic Phytonematode.</title>
        <authorList>
            <person name="Zhang H."/>
            <person name="Lin R."/>
            <person name="Xie B."/>
        </authorList>
    </citation>
    <scope>NUCLEOTIDE SEQUENCE</scope>
    <source>
        <strain evidence="2">BazhouSP</strain>
    </source>
</reference>
<keyword evidence="1" id="KW-1133">Transmembrane helix</keyword>
<feature type="transmembrane region" description="Helical" evidence="1">
    <location>
        <begin position="41"/>
        <end position="60"/>
    </location>
</feature>
<dbReference type="AlphaFoldDB" id="A0AAD4NDZ1"/>
<accession>A0AAD4NDZ1</accession>